<dbReference type="AlphaFoldDB" id="A0A561WGT2"/>
<keyword evidence="2" id="KW-1133">Transmembrane helix</keyword>
<evidence type="ECO:0000313" key="3">
    <source>
        <dbReference type="EMBL" id="TWG23072.1"/>
    </source>
</evidence>
<dbReference type="EMBL" id="VIXA01000002">
    <property type="protein sequence ID" value="TWG23072.1"/>
    <property type="molecule type" value="Genomic_DNA"/>
</dbReference>
<organism evidence="3 4">
    <name type="scientific">Micromonospora palomenae</name>
    <dbReference type="NCBI Taxonomy" id="1461247"/>
    <lineage>
        <taxon>Bacteria</taxon>
        <taxon>Bacillati</taxon>
        <taxon>Actinomycetota</taxon>
        <taxon>Actinomycetes</taxon>
        <taxon>Micromonosporales</taxon>
        <taxon>Micromonosporaceae</taxon>
        <taxon>Micromonospora</taxon>
    </lineage>
</organism>
<accession>A0A561WGT2</accession>
<evidence type="ECO:0000313" key="4">
    <source>
        <dbReference type="Proteomes" id="UP000319927"/>
    </source>
</evidence>
<protein>
    <recommendedName>
        <fullName evidence="5">Nitrate/nitrite sensing protein</fullName>
    </recommendedName>
</protein>
<keyword evidence="2" id="KW-0812">Transmembrane</keyword>
<dbReference type="RefSeq" id="WP_154941522.1">
    <property type="nucleotide sequence ID" value="NZ_VIXA01000002.1"/>
</dbReference>
<keyword evidence="2" id="KW-0472">Membrane</keyword>
<keyword evidence="4" id="KW-1185">Reference proteome</keyword>
<dbReference type="OrthoDB" id="5178692at2"/>
<gene>
    <name evidence="3" type="ORF">FHX75_121618</name>
</gene>
<evidence type="ECO:0008006" key="5">
    <source>
        <dbReference type="Google" id="ProtNLM"/>
    </source>
</evidence>
<reference evidence="3 4" key="1">
    <citation type="submission" date="2019-06" db="EMBL/GenBank/DDBJ databases">
        <title>Sequencing the genomes of 1000 actinobacteria strains.</title>
        <authorList>
            <person name="Klenk H.-P."/>
        </authorList>
    </citation>
    <scope>NUCLEOTIDE SEQUENCE [LARGE SCALE GENOMIC DNA]</scope>
    <source>
        <strain evidence="3 4">DSM 102131</strain>
    </source>
</reference>
<feature type="region of interest" description="Disordered" evidence="1">
    <location>
        <begin position="344"/>
        <end position="400"/>
    </location>
</feature>
<dbReference type="Proteomes" id="UP000319927">
    <property type="component" value="Unassembled WGS sequence"/>
</dbReference>
<name>A0A561WGT2_9ACTN</name>
<proteinExistence type="predicted"/>
<sequence length="400" mass="42680">MTVPAQRVRRRPSGRVLPLLLVVAMLAPVAFLFAQHHRLTGDDRDLAVRERLGVEYLRALGPVTEALVDAQSAAVAGRPAGRDALDRAVRDAAGVDARIGDELRSHERWAGLRAKLEALPERPLTDPEAAFVAYGEVTDLLLALHRKVRESSGLVRDPRQDSFFLQDSIGLDLPTAMVAAGRLADLSALGAARPAAERARTQGELAELRVGALASATDLVADLREAVDSSESTDLGANVLTPLDTYQRAVEALAAFSGPSAGSKTGLADPGQVAAARLNAQSAARQLQPVILDQLDALLKERIDSYDRDRRLAAGAAATAVLLVLLLTGVLIAAYRRARRHAAEARRAGDGDTDTVPDPQRWAPPTAERGIRPEDHRLLQPAGSGRDGGSERWGPFDAAR</sequence>
<feature type="transmembrane region" description="Helical" evidence="2">
    <location>
        <begin position="312"/>
        <end position="335"/>
    </location>
</feature>
<evidence type="ECO:0000256" key="2">
    <source>
        <dbReference type="SAM" id="Phobius"/>
    </source>
</evidence>
<comment type="caution">
    <text evidence="3">The sequence shown here is derived from an EMBL/GenBank/DDBJ whole genome shotgun (WGS) entry which is preliminary data.</text>
</comment>
<evidence type="ECO:0000256" key="1">
    <source>
        <dbReference type="SAM" id="MobiDB-lite"/>
    </source>
</evidence>
<feature type="compositionally biased region" description="Basic and acidic residues" evidence="1">
    <location>
        <begin position="369"/>
        <end position="378"/>
    </location>
</feature>